<evidence type="ECO:0000313" key="10">
    <source>
        <dbReference type="EMBL" id="ATB29700.1"/>
    </source>
</evidence>
<dbReference type="RefSeq" id="WP_095978241.1">
    <property type="nucleotide sequence ID" value="NZ_CP022163.1"/>
</dbReference>
<dbReference type="KEGG" id="mbd:MEBOL_003155"/>
<accession>A0A250IEQ0</accession>
<dbReference type="OrthoDB" id="9807274at2"/>
<feature type="transmembrane region" description="Helical" evidence="8">
    <location>
        <begin position="331"/>
        <end position="350"/>
    </location>
</feature>
<feature type="domain" description="Major facilitator superfamily (MFS) profile" evidence="9">
    <location>
        <begin position="12"/>
        <end position="460"/>
    </location>
</feature>
<feature type="transmembrane region" description="Helical" evidence="8">
    <location>
        <begin position="197"/>
        <end position="216"/>
    </location>
</feature>
<feature type="transmembrane region" description="Helical" evidence="8">
    <location>
        <begin position="356"/>
        <end position="374"/>
    </location>
</feature>
<dbReference type="AlphaFoldDB" id="A0A250IEQ0"/>
<evidence type="ECO:0000256" key="5">
    <source>
        <dbReference type="ARBA" id="ARBA00022692"/>
    </source>
</evidence>
<feature type="transmembrane region" description="Helical" evidence="8">
    <location>
        <begin position="402"/>
        <end position="421"/>
    </location>
</feature>
<feature type="transmembrane region" description="Helical" evidence="8">
    <location>
        <begin position="433"/>
        <end position="455"/>
    </location>
</feature>
<evidence type="ECO:0000259" key="9">
    <source>
        <dbReference type="PROSITE" id="PS50850"/>
    </source>
</evidence>
<gene>
    <name evidence="10" type="ORF">MEBOL_003155</name>
</gene>
<dbReference type="EMBL" id="CP022163">
    <property type="protein sequence ID" value="ATB29700.1"/>
    <property type="molecule type" value="Genomic_DNA"/>
</dbReference>
<dbReference type="PANTHER" id="PTHR42718:SF9">
    <property type="entry name" value="MAJOR FACILITATOR SUPERFAMILY MULTIDRUG TRANSPORTER MFSC"/>
    <property type="match status" value="1"/>
</dbReference>
<keyword evidence="11" id="KW-1185">Reference proteome</keyword>
<keyword evidence="3" id="KW-0813">Transport</keyword>
<sequence length="482" mass="50696">MSWVQRRPEYVVAIVFVAAMFMNILDTTVVNVALPAMAQQFGVRATDAEWVVIGYLMSLAVWIPASGWMGDRFGTKRTFLTALALFTLASALCGLAPSLSWLVAARILQGVGGGMMAPVGTAMLFRAFPPERRANAARVLIIPTVVAPALGPVLGGFLVDTLSWHWVFLVNLPIGVAAFAFGAWALREHREPGVGRFDVAGFLLAGVGLSLLLYALSTGPVLGWGLPSVLGAAVVGALAASAFVWNELRVKNPMLKLRLLADRHFRNANLAAGFGSAGFMGVLFLMPVFLQGVRGESAFSSGLTTFPEALGVLCSSQLVGKLYPRVGPRRLIALGLSCMIACTLLLALVGLRADLWVLRLLMFATGASMAFLFISQQAATFAKVSSADTGHASAIFNTQRQVASMLGVALLATLLSARLGVDGVRPSPESFEAFRLAFIAAAVIALGGVAAGLAIRDEDAASTMRRGAPKPLSPEAAEAALP</sequence>
<dbReference type="Proteomes" id="UP000217289">
    <property type="component" value="Chromosome"/>
</dbReference>
<feature type="transmembrane region" description="Helical" evidence="8">
    <location>
        <begin position="12"/>
        <end position="38"/>
    </location>
</feature>
<dbReference type="PROSITE" id="PS50850">
    <property type="entry name" value="MFS"/>
    <property type="match status" value="1"/>
</dbReference>
<comment type="subcellular location">
    <subcellularLocation>
        <location evidence="1">Cell membrane</location>
        <topology evidence="1">Multi-pass membrane protein</topology>
    </subcellularLocation>
</comment>
<protein>
    <submittedName>
        <fullName evidence="10">DSBA oxidoreductase</fullName>
    </submittedName>
</protein>
<dbReference type="GO" id="GO:0005886">
    <property type="term" value="C:plasma membrane"/>
    <property type="evidence" value="ECO:0007669"/>
    <property type="project" value="UniProtKB-SubCell"/>
</dbReference>
<feature type="transmembrane region" description="Helical" evidence="8">
    <location>
        <begin position="80"/>
        <end position="101"/>
    </location>
</feature>
<dbReference type="Gene3D" id="1.20.1720.10">
    <property type="entry name" value="Multidrug resistance protein D"/>
    <property type="match status" value="1"/>
</dbReference>
<keyword evidence="6 8" id="KW-1133">Transmembrane helix</keyword>
<dbReference type="GO" id="GO:0022857">
    <property type="term" value="F:transmembrane transporter activity"/>
    <property type="evidence" value="ECO:0007669"/>
    <property type="project" value="InterPro"/>
</dbReference>
<dbReference type="CDD" id="cd17503">
    <property type="entry name" value="MFS_LmrB_MDR_like"/>
    <property type="match status" value="1"/>
</dbReference>
<evidence type="ECO:0000256" key="8">
    <source>
        <dbReference type="SAM" id="Phobius"/>
    </source>
</evidence>
<feature type="transmembrane region" description="Helical" evidence="8">
    <location>
        <begin position="140"/>
        <end position="159"/>
    </location>
</feature>
<organism evidence="10 11">
    <name type="scientific">Melittangium boletus DSM 14713</name>
    <dbReference type="NCBI Taxonomy" id="1294270"/>
    <lineage>
        <taxon>Bacteria</taxon>
        <taxon>Pseudomonadati</taxon>
        <taxon>Myxococcota</taxon>
        <taxon>Myxococcia</taxon>
        <taxon>Myxococcales</taxon>
        <taxon>Cystobacterineae</taxon>
        <taxon>Archangiaceae</taxon>
        <taxon>Melittangium</taxon>
    </lineage>
</organism>
<evidence type="ECO:0000256" key="1">
    <source>
        <dbReference type="ARBA" id="ARBA00004651"/>
    </source>
</evidence>
<reference evidence="10 11" key="1">
    <citation type="submission" date="2017-06" db="EMBL/GenBank/DDBJ databases">
        <authorList>
            <person name="Kim H.J."/>
            <person name="Triplett B.A."/>
        </authorList>
    </citation>
    <scope>NUCLEOTIDE SEQUENCE [LARGE SCALE GENOMIC DNA]</scope>
    <source>
        <strain evidence="10 11">DSM 14713</strain>
    </source>
</reference>
<dbReference type="InterPro" id="IPR036259">
    <property type="entry name" value="MFS_trans_sf"/>
</dbReference>
<evidence type="ECO:0000256" key="4">
    <source>
        <dbReference type="ARBA" id="ARBA00022475"/>
    </source>
</evidence>
<feature type="transmembrane region" description="Helical" evidence="8">
    <location>
        <begin position="165"/>
        <end position="185"/>
    </location>
</feature>
<evidence type="ECO:0000256" key="7">
    <source>
        <dbReference type="ARBA" id="ARBA00023136"/>
    </source>
</evidence>
<evidence type="ECO:0000313" key="11">
    <source>
        <dbReference type="Proteomes" id="UP000217289"/>
    </source>
</evidence>
<proteinExistence type="inferred from homology"/>
<dbReference type="Pfam" id="PF07690">
    <property type="entry name" value="MFS_1"/>
    <property type="match status" value="1"/>
</dbReference>
<dbReference type="Gene3D" id="1.20.1250.20">
    <property type="entry name" value="MFS general substrate transporter like domains"/>
    <property type="match status" value="1"/>
</dbReference>
<evidence type="ECO:0000256" key="3">
    <source>
        <dbReference type="ARBA" id="ARBA00022448"/>
    </source>
</evidence>
<name>A0A250IEQ0_9BACT</name>
<keyword evidence="4" id="KW-1003">Cell membrane</keyword>
<feature type="transmembrane region" description="Helical" evidence="8">
    <location>
        <begin position="107"/>
        <end position="128"/>
    </location>
</feature>
<dbReference type="PANTHER" id="PTHR42718">
    <property type="entry name" value="MAJOR FACILITATOR SUPERFAMILY MULTIDRUG TRANSPORTER MFSC"/>
    <property type="match status" value="1"/>
</dbReference>
<keyword evidence="7 8" id="KW-0472">Membrane</keyword>
<dbReference type="InterPro" id="IPR020846">
    <property type="entry name" value="MFS_dom"/>
</dbReference>
<dbReference type="NCBIfam" id="TIGR00711">
    <property type="entry name" value="efflux_EmrB"/>
    <property type="match status" value="1"/>
</dbReference>
<feature type="transmembrane region" description="Helical" evidence="8">
    <location>
        <begin position="222"/>
        <end position="246"/>
    </location>
</feature>
<comment type="similarity">
    <text evidence="2">Belongs to the major facilitator superfamily. EmrB family.</text>
</comment>
<feature type="transmembrane region" description="Helical" evidence="8">
    <location>
        <begin position="50"/>
        <end position="68"/>
    </location>
</feature>
<dbReference type="InterPro" id="IPR004638">
    <property type="entry name" value="EmrB-like"/>
</dbReference>
<feature type="transmembrane region" description="Helical" evidence="8">
    <location>
        <begin position="267"/>
        <end position="286"/>
    </location>
</feature>
<keyword evidence="5 8" id="KW-0812">Transmembrane</keyword>
<dbReference type="SUPFAM" id="SSF103473">
    <property type="entry name" value="MFS general substrate transporter"/>
    <property type="match status" value="1"/>
</dbReference>
<evidence type="ECO:0000256" key="2">
    <source>
        <dbReference type="ARBA" id="ARBA00008537"/>
    </source>
</evidence>
<dbReference type="InterPro" id="IPR011701">
    <property type="entry name" value="MFS"/>
</dbReference>
<evidence type="ECO:0000256" key="6">
    <source>
        <dbReference type="ARBA" id="ARBA00022989"/>
    </source>
</evidence>